<feature type="transmembrane region" description="Helical" evidence="1">
    <location>
        <begin position="116"/>
        <end position="140"/>
    </location>
</feature>
<feature type="transmembrane region" description="Helical" evidence="1">
    <location>
        <begin position="44"/>
        <end position="66"/>
    </location>
</feature>
<feature type="transmembrane region" description="Helical" evidence="1">
    <location>
        <begin position="78"/>
        <end position="96"/>
    </location>
</feature>
<feature type="transmembrane region" description="Helical" evidence="1">
    <location>
        <begin position="7"/>
        <end position="24"/>
    </location>
</feature>
<keyword evidence="1" id="KW-0472">Membrane</keyword>
<keyword evidence="1" id="KW-1133">Transmembrane helix</keyword>
<organism evidence="2 3">
    <name type="scientific">Flavobacterium shii</name>
    <dbReference type="NCBI Taxonomy" id="2987687"/>
    <lineage>
        <taxon>Bacteria</taxon>
        <taxon>Pseudomonadati</taxon>
        <taxon>Bacteroidota</taxon>
        <taxon>Flavobacteriia</taxon>
        <taxon>Flavobacteriales</taxon>
        <taxon>Flavobacteriaceae</taxon>
        <taxon>Flavobacterium</taxon>
    </lineage>
</organism>
<keyword evidence="1" id="KW-0812">Transmembrane</keyword>
<evidence type="ECO:0000256" key="1">
    <source>
        <dbReference type="SAM" id="Phobius"/>
    </source>
</evidence>
<dbReference type="RefSeq" id="WP_264207285.1">
    <property type="nucleotide sequence ID" value="NZ_JAOZEW010000017.1"/>
</dbReference>
<evidence type="ECO:0000313" key="2">
    <source>
        <dbReference type="EMBL" id="MCV9929190.1"/>
    </source>
</evidence>
<dbReference type="AlphaFoldDB" id="A0A9X2ZH06"/>
<proteinExistence type="predicted"/>
<reference evidence="2" key="1">
    <citation type="submission" date="2022-10" db="EMBL/GenBank/DDBJ databases">
        <title>Two novel species of Flavobacterium.</title>
        <authorList>
            <person name="Liu Q."/>
            <person name="Xin Y.-H."/>
        </authorList>
    </citation>
    <scope>NUCLEOTIDE SEQUENCE</scope>
    <source>
        <strain evidence="2">LS1R49</strain>
    </source>
</reference>
<dbReference type="Proteomes" id="UP001151079">
    <property type="component" value="Unassembled WGS sequence"/>
</dbReference>
<accession>A0A9X2ZH06</accession>
<name>A0A9X2ZH06_9FLAO</name>
<gene>
    <name evidence="2" type="ORF">OIU83_16105</name>
</gene>
<comment type="caution">
    <text evidence="2">The sequence shown here is derived from an EMBL/GenBank/DDBJ whole genome shotgun (WGS) entry which is preliminary data.</text>
</comment>
<keyword evidence="3" id="KW-1185">Reference proteome</keyword>
<dbReference type="EMBL" id="JAOZEW010000017">
    <property type="protein sequence ID" value="MCV9929190.1"/>
    <property type="molecule type" value="Genomic_DNA"/>
</dbReference>
<protein>
    <submittedName>
        <fullName evidence="2">Uncharacterized protein</fullName>
    </submittedName>
</protein>
<sequence>MLKTETAFVIFFVLAIIVFPYYIFYSNSDFLSSLLSGLIAVDFARVVAALIKFIVLSVVTFFYWKLSRITAEINFKKFTIQLLLTIPGVLISKINLYPYLDFSTLYPDFFISRIQIVVSINIFTNTLFFLGQVLFGIFYIKLRKTIIVATNNSKNS</sequence>
<evidence type="ECO:0000313" key="3">
    <source>
        <dbReference type="Proteomes" id="UP001151079"/>
    </source>
</evidence>